<evidence type="ECO:0000313" key="3">
    <source>
        <dbReference type="EMBL" id="GLU48828.1"/>
    </source>
</evidence>
<keyword evidence="2" id="KW-0812">Transmembrane</keyword>
<organism evidence="3 4">
    <name type="scientific">Nocardiopsis ansamitocini</name>
    <dbReference type="NCBI Taxonomy" id="1670832"/>
    <lineage>
        <taxon>Bacteria</taxon>
        <taxon>Bacillati</taxon>
        <taxon>Actinomycetota</taxon>
        <taxon>Actinomycetes</taxon>
        <taxon>Streptosporangiales</taxon>
        <taxon>Nocardiopsidaceae</taxon>
        <taxon>Nocardiopsis</taxon>
    </lineage>
</organism>
<evidence type="ECO:0000313" key="4">
    <source>
        <dbReference type="Proteomes" id="UP001165092"/>
    </source>
</evidence>
<evidence type="ECO:0000256" key="1">
    <source>
        <dbReference type="SAM" id="MobiDB-lite"/>
    </source>
</evidence>
<comment type="caution">
    <text evidence="3">The sequence shown here is derived from an EMBL/GenBank/DDBJ whole genome shotgun (WGS) entry which is preliminary data.</text>
</comment>
<feature type="region of interest" description="Disordered" evidence="1">
    <location>
        <begin position="64"/>
        <end position="87"/>
    </location>
</feature>
<feature type="transmembrane region" description="Helical" evidence="2">
    <location>
        <begin position="6"/>
        <end position="28"/>
    </location>
</feature>
<keyword evidence="2" id="KW-1133">Transmembrane helix</keyword>
<dbReference type="AlphaFoldDB" id="A0A9W6UJS9"/>
<protein>
    <submittedName>
        <fullName evidence="3">Uncharacterized protein</fullName>
    </submittedName>
</protein>
<dbReference type="EMBL" id="BSQG01000005">
    <property type="protein sequence ID" value="GLU48828.1"/>
    <property type="molecule type" value="Genomic_DNA"/>
</dbReference>
<keyword evidence="2" id="KW-0472">Membrane</keyword>
<proteinExistence type="predicted"/>
<sequence>MSTLGRVLLTVALLFAAIGLIIVGVLTVRMLVGLRALGAQLALTRAELDPRHAALSAAVDAASSGPETAPARAGHTIGGASGAAQKG</sequence>
<name>A0A9W6UJS9_9ACTN</name>
<dbReference type="Proteomes" id="UP001165092">
    <property type="component" value="Unassembled WGS sequence"/>
</dbReference>
<keyword evidence="4" id="KW-1185">Reference proteome</keyword>
<reference evidence="3" key="1">
    <citation type="submission" date="2023-02" db="EMBL/GenBank/DDBJ databases">
        <title>Nocardiopsis ansamitocini NBRC 112285.</title>
        <authorList>
            <person name="Ichikawa N."/>
            <person name="Sato H."/>
            <person name="Tonouchi N."/>
        </authorList>
    </citation>
    <scope>NUCLEOTIDE SEQUENCE</scope>
    <source>
        <strain evidence="3">NBRC 112285</strain>
    </source>
</reference>
<accession>A0A9W6UJS9</accession>
<gene>
    <name evidence="3" type="ORF">Nans01_31790</name>
</gene>
<evidence type="ECO:0000256" key="2">
    <source>
        <dbReference type="SAM" id="Phobius"/>
    </source>
</evidence>